<keyword evidence="1" id="KW-0812">Transmembrane</keyword>
<evidence type="ECO:0000313" key="3">
    <source>
        <dbReference type="Proteomes" id="UP000198778"/>
    </source>
</evidence>
<reference evidence="3" key="1">
    <citation type="submission" date="2016-10" db="EMBL/GenBank/DDBJ databases">
        <authorList>
            <person name="Varghese N."/>
            <person name="Submissions S."/>
        </authorList>
    </citation>
    <scope>NUCLEOTIDE SEQUENCE [LARGE SCALE GENOMIC DNA]</scope>
    <source>
        <strain evidence="3">CGMCC 1.10369</strain>
    </source>
</reference>
<dbReference type="EMBL" id="FNIL01000015">
    <property type="protein sequence ID" value="SDO49584.1"/>
    <property type="molecule type" value="Genomic_DNA"/>
</dbReference>
<feature type="transmembrane region" description="Helical" evidence="1">
    <location>
        <begin position="106"/>
        <end position="125"/>
    </location>
</feature>
<organism evidence="2 3">
    <name type="scientific">Alkalicoccus daliensis</name>
    <dbReference type="NCBI Taxonomy" id="745820"/>
    <lineage>
        <taxon>Bacteria</taxon>
        <taxon>Bacillati</taxon>
        <taxon>Bacillota</taxon>
        <taxon>Bacilli</taxon>
        <taxon>Bacillales</taxon>
        <taxon>Bacillaceae</taxon>
        <taxon>Alkalicoccus</taxon>
    </lineage>
</organism>
<evidence type="ECO:0000313" key="2">
    <source>
        <dbReference type="EMBL" id="SDO49584.1"/>
    </source>
</evidence>
<dbReference type="RefSeq" id="WP_090844022.1">
    <property type="nucleotide sequence ID" value="NZ_FNIL01000015.1"/>
</dbReference>
<evidence type="ECO:0008006" key="4">
    <source>
        <dbReference type="Google" id="ProtNLM"/>
    </source>
</evidence>
<protein>
    <recommendedName>
        <fullName evidence="4">Permease</fullName>
    </recommendedName>
</protein>
<keyword evidence="3" id="KW-1185">Reference proteome</keyword>
<dbReference type="Proteomes" id="UP000198778">
    <property type="component" value="Unassembled WGS sequence"/>
</dbReference>
<dbReference type="OrthoDB" id="2721173at2"/>
<keyword evidence="1" id="KW-0472">Membrane</keyword>
<feature type="transmembrane region" description="Helical" evidence="1">
    <location>
        <begin position="44"/>
        <end position="63"/>
    </location>
</feature>
<proteinExistence type="predicted"/>
<keyword evidence="1" id="KW-1133">Transmembrane helix</keyword>
<accession>A0A1H0K139</accession>
<feature type="transmembrane region" description="Helical" evidence="1">
    <location>
        <begin position="12"/>
        <end position="38"/>
    </location>
</feature>
<feature type="transmembrane region" description="Helical" evidence="1">
    <location>
        <begin position="75"/>
        <end position="94"/>
    </location>
</feature>
<gene>
    <name evidence="2" type="ORF">SAMN04488053_11564</name>
</gene>
<sequence>MQISAKHAKLSFFIAGAVFTALTVLFFTASILGGAFFAGHELSVAAMAVMSFCLAYFYPHFMENKEIAKQVRGEAAFYTCLCILGYLSIFILLYQFNLLLLTGIQTVWLLAFLSTCTLYTFFAVVTRKKINSVSGY</sequence>
<name>A0A1H0K139_9BACI</name>
<dbReference type="AlphaFoldDB" id="A0A1H0K139"/>
<evidence type="ECO:0000256" key="1">
    <source>
        <dbReference type="SAM" id="Phobius"/>
    </source>
</evidence>